<keyword evidence="2" id="KW-1185">Reference proteome</keyword>
<dbReference type="RefSeq" id="WP_336729924.1">
    <property type="nucleotide sequence ID" value="NZ_JBBBOO010000010.1"/>
</dbReference>
<name>A0ABU8JN30_DICCH</name>
<accession>A0ABU8JN30</accession>
<proteinExistence type="predicted"/>
<gene>
    <name evidence="1" type="ORF">WCU84_14375</name>
</gene>
<organism evidence="1 2">
    <name type="scientific">Dickeya chrysanthemi</name>
    <name type="common">Pectobacterium chrysanthemi</name>
    <name type="synonym">Erwinia chrysanthemi</name>
    <dbReference type="NCBI Taxonomy" id="556"/>
    <lineage>
        <taxon>Bacteria</taxon>
        <taxon>Pseudomonadati</taxon>
        <taxon>Pseudomonadota</taxon>
        <taxon>Gammaproteobacteria</taxon>
        <taxon>Enterobacterales</taxon>
        <taxon>Pectobacteriaceae</taxon>
        <taxon>Dickeya</taxon>
    </lineage>
</organism>
<protein>
    <recommendedName>
        <fullName evidence="3">TadE family protein</fullName>
    </recommendedName>
</protein>
<evidence type="ECO:0008006" key="3">
    <source>
        <dbReference type="Google" id="ProtNLM"/>
    </source>
</evidence>
<sequence>MSNWLRRGWRQLRQLQPLQQLRQQQHGVVAVETALAFPILLASAALVADIVTVELEREHLEQRAGAITSVLAMQKNLTGQGLQGLLEATIPDSGVGNYQVTITNVLQTGEVYWQLTRGNDTRICTDNQAVSGSRYPGELPEVNAEEGKETISMIVVELCRQGNDINLLGGLSLTNMLQASAVNRVTRNTLTLDEALAAEAGLEQDNE</sequence>
<comment type="caution">
    <text evidence="1">The sequence shown here is derived from an EMBL/GenBank/DDBJ whole genome shotgun (WGS) entry which is preliminary data.</text>
</comment>
<reference evidence="1 2" key="1">
    <citation type="submission" date="2024-03" db="EMBL/GenBank/DDBJ databases">
        <title>Analysis of soft rot Pectobacteriaceae population diversity in US potato growing regions between 2016 and 2022.</title>
        <authorList>
            <person name="Ma X."/>
            <person name="Zhang X."/>
            <person name="Stodghill P."/>
            <person name="Rioux R."/>
            <person name="Babler B."/>
            <person name="Shrestha S."/>
            <person name="Babler B."/>
            <person name="Rivedal H."/>
            <person name="Frost K."/>
            <person name="Hao J."/>
            <person name="Secor G."/>
            <person name="Swingle B."/>
        </authorList>
    </citation>
    <scope>NUCLEOTIDE SEQUENCE [LARGE SCALE GENOMIC DNA]</scope>
    <source>
        <strain evidence="1 2">SR64</strain>
    </source>
</reference>
<evidence type="ECO:0000313" key="1">
    <source>
        <dbReference type="EMBL" id="MEI7064841.1"/>
    </source>
</evidence>
<dbReference type="EMBL" id="JBBBOO010000010">
    <property type="protein sequence ID" value="MEI7064841.1"/>
    <property type="molecule type" value="Genomic_DNA"/>
</dbReference>
<dbReference type="Proteomes" id="UP001359469">
    <property type="component" value="Unassembled WGS sequence"/>
</dbReference>
<evidence type="ECO:0000313" key="2">
    <source>
        <dbReference type="Proteomes" id="UP001359469"/>
    </source>
</evidence>